<keyword evidence="4" id="KW-0547">Nucleotide-binding</keyword>
<dbReference type="RefSeq" id="WP_079540525.1">
    <property type="nucleotide sequence ID" value="NZ_FKLO01000045.1"/>
</dbReference>
<dbReference type="FunFam" id="3.40.50.300:FF:000356">
    <property type="entry name" value="DNA repair protein RecN"/>
    <property type="match status" value="1"/>
</dbReference>
<comment type="similarity">
    <text evidence="2 9">Belongs to the RecN family.</text>
</comment>
<keyword evidence="7 9" id="KW-0234">DNA repair</keyword>
<evidence type="ECO:0000256" key="6">
    <source>
        <dbReference type="ARBA" id="ARBA00022840"/>
    </source>
</evidence>
<dbReference type="Gene3D" id="3.40.50.300">
    <property type="entry name" value="P-loop containing nucleotide triphosphate hydrolases"/>
    <property type="match status" value="2"/>
</dbReference>
<dbReference type="PANTHER" id="PTHR11059">
    <property type="entry name" value="DNA REPAIR PROTEIN RECN"/>
    <property type="match status" value="1"/>
</dbReference>
<dbReference type="PIRSF" id="PIRSF003128">
    <property type="entry name" value="RecN"/>
    <property type="match status" value="1"/>
</dbReference>
<evidence type="ECO:0000256" key="4">
    <source>
        <dbReference type="ARBA" id="ARBA00022741"/>
    </source>
</evidence>
<dbReference type="GO" id="GO:0006281">
    <property type="term" value="P:DNA repair"/>
    <property type="evidence" value="ECO:0007669"/>
    <property type="project" value="UniProtKB-KW"/>
</dbReference>
<evidence type="ECO:0000256" key="5">
    <source>
        <dbReference type="ARBA" id="ARBA00022763"/>
    </source>
</evidence>
<feature type="domain" description="RecF/RecN/SMC N-terminal" evidence="10">
    <location>
        <begin position="2"/>
        <end position="513"/>
    </location>
</feature>
<reference evidence="12" key="1">
    <citation type="submission" date="2016-04" db="EMBL/GenBank/DDBJ databases">
        <authorList>
            <person name="Tagini F."/>
        </authorList>
    </citation>
    <scope>NUCLEOTIDE SEQUENCE [LARGE SCALE GENOMIC DNA]</scope>
    <source>
        <strain evidence="12">CHUV0807</strain>
    </source>
</reference>
<dbReference type="GO" id="GO:0005524">
    <property type="term" value="F:ATP binding"/>
    <property type="evidence" value="ECO:0007669"/>
    <property type="project" value="UniProtKB-KW"/>
</dbReference>
<dbReference type="InterPro" id="IPR027417">
    <property type="entry name" value="P-loop_NTPase"/>
</dbReference>
<dbReference type="EMBL" id="FKLO01000045">
    <property type="protein sequence ID" value="SAM64436.1"/>
    <property type="molecule type" value="Genomic_DNA"/>
</dbReference>
<evidence type="ECO:0000313" key="11">
    <source>
        <dbReference type="EMBL" id="SAM64436.1"/>
    </source>
</evidence>
<name>A0A1C3H4A1_9GAMM</name>
<dbReference type="FunFam" id="3.40.50.300:FF:000319">
    <property type="entry name" value="DNA repair protein RecN"/>
    <property type="match status" value="1"/>
</dbReference>
<comment type="function">
    <text evidence="1 9">May be involved in recombinational repair of damaged DNA.</text>
</comment>
<sequence length="563" mass="61534">MLEQLTIDQIAIIEHSEIPFRPGYNVLTGETGAGKSILIDALGLVLGERADASSIRHGQARATVSATFSELSSAHQQALAEDGLDDPDNPGQIHIRRTLRDGGSKAWVNDQSVTGSKLKTLAATLVNIHGQHHNQALLKNDEQRRRLDRYANHRELLTACANAYRHWQHLEKEHEAWQNARTSDEERLALLAYQLDEIEQIAPQDGEFDELAARQSLLASADQILASGGKLADQLRDGEYNLQSALRQAQREAEHLAAIHDNYRETAELLEQSAVYLSEASDALAKQLDKIEHDPAALAETEARMSALHALARKHHIDPEQLPAHWQTLAAEHQTLAQKNQSGSELEAACRAAEADYHVKAAALSAARQKAAPALARDVEQWIRQLGMEKATFAIDVQPAARPAAHGNDDITYTLCANPGQTLQPLAKVASGGELSRVSLAIEVACLDETPTPPPTIIFDEIDTGIGGEIADTVGRLLHTLGQSRQVLCITHLPQVAAYADAHYRIEKHSDGKETQTRVTALDDEARITEIARMLGSADSDTSREHARSMLARKASVNIARHA</sequence>
<dbReference type="Proteomes" id="UP000190837">
    <property type="component" value="Unassembled WGS sequence"/>
</dbReference>
<dbReference type="InterPro" id="IPR003395">
    <property type="entry name" value="RecF/RecN/SMC_N"/>
</dbReference>
<dbReference type="CDD" id="cd03241">
    <property type="entry name" value="ABC_RecN"/>
    <property type="match status" value="2"/>
</dbReference>
<evidence type="ECO:0000256" key="9">
    <source>
        <dbReference type="PIRNR" id="PIRNR003128"/>
    </source>
</evidence>
<dbReference type="NCBIfam" id="TIGR00634">
    <property type="entry name" value="recN"/>
    <property type="match status" value="1"/>
</dbReference>
<keyword evidence="6" id="KW-0067">ATP-binding</keyword>
<organism evidence="11 12">
    <name type="scientific">Cardiobacterium hominis</name>
    <dbReference type="NCBI Taxonomy" id="2718"/>
    <lineage>
        <taxon>Bacteria</taxon>
        <taxon>Pseudomonadati</taxon>
        <taxon>Pseudomonadota</taxon>
        <taxon>Gammaproteobacteria</taxon>
        <taxon>Cardiobacteriales</taxon>
        <taxon>Cardiobacteriaceae</taxon>
        <taxon>Cardiobacterium</taxon>
    </lineage>
</organism>
<dbReference type="InterPro" id="IPR004604">
    <property type="entry name" value="DNA_recomb/repair_RecN"/>
</dbReference>
<dbReference type="GO" id="GO:0043590">
    <property type="term" value="C:bacterial nucleoid"/>
    <property type="evidence" value="ECO:0007669"/>
    <property type="project" value="TreeGrafter"/>
</dbReference>
<dbReference type="Pfam" id="PF02463">
    <property type="entry name" value="SMC_N"/>
    <property type="match status" value="1"/>
</dbReference>
<dbReference type="GO" id="GO:0009432">
    <property type="term" value="P:SOS response"/>
    <property type="evidence" value="ECO:0007669"/>
    <property type="project" value="UniProtKB-ARBA"/>
</dbReference>
<protein>
    <recommendedName>
        <fullName evidence="3 9">DNA repair protein RecN</fullName>
    </recommendedName>
    <alternativeName>
        <fullName evidence="8 9">Recombination protein N</fullName>
    </alternativeName>
</protein>
<dbReference type="NCBIfam" id="NF008121">
    <property type="entry name" value="PRK10869.1"/>
    <property type="match status" value="1"/>
</dbReference>
<evidence type="ECO:0000256" key="8">
    <source>
        <dbReference type="ARBA" id="ARBA00033408"/>
    </source>
</evidence>
<accession>A0A1C3H4A1</accession>
<evidence type="ECO:0000259" key="10">
    <source>
        <dbReference type="Pfam" id="PF02463"/>
    </source>
</evidence>
<gene>
    <name evidence="11" type="ORF">CHUV0807_1237</name>
</gene>
<evidence type="ECO:0000256" key="1">
    <source>
        <dbReference type="ARBA" id="ARBA00003618"/>
    </source>
</evidence>
<evidence type="ECO:0000256" key="7">
    <source>
        <dbReference type="ARBA" id="ARBA00023204"/>
    </source>
</evidence>
<evidence type="ECO:0000313" key="12">
    <source>
        <dbReference type="Proteomes" id="UP000190837"/>
    </source>
</evidence>
<dbReference type="GO" id="GO:0006310">
    <property type="term" value="P:DNA recombination"/>
    <property type="evidence" value="ECO:0007669"/>
    <property type="project" value="InterPro"/>
</dbReference>
<evidence type="ECO:0000256" key="2">
    <source>
        <dbReference type="ARBA" id="ARBA00009441"/>
    </source>
</evidence>
<dbReference type="PANTHER" id="PTHR11059:SF0">
    <property type="entry name" value="DNA REPAIR PROTEIN RECN"/>
    <property type="match status" value="1"/>
</dbReference>
<evidence type="ECO:0000256" key="3">
    <source>
        <dbReference type="ARBA" id="ARBA00021315"/>
    </source>
</evidence>
<proteinExistence type="inferred from homology"/>
<keyword evidence="5 9" id="KW-0227">DNA damage</keyword>
<dbReference type="AlphaFoldDB" id="A0A1C3H4A1"/>
<dbReference type="SUPFAM" id="SSF52540">
    <property type="entry name" value="P-loop containing nucleoside triphosphate hydrolases"/>
    <property type="match status" value="1"/>
</dbReference>